<dbReference type="GO" id="GO:0000271">
    <property type="term" value="P:polysaccharide biosynthetic process"/>
    <property type="evidence" value="ECO:0007669"/>
    <property type="project" value="InterPro"/>
</dbReference>
<feature type="transmembrane region" description="Helical" evidence="6">
    <location>
        <begin position="109"/>
        <end position="128"/>
    </location>
</feature>
<feature type="transmembrane region" description="Helical" evidence="6">
    <location>
        <begin position="21"/>
        <end position="42"/>
    </location>
</feature>
<gene>
    <name evidence="8" type="ORF">H7B67_00930</name>
</gene>
<keyword evidence="4 6" id="KW-1133">Transmembrane helix</keyword>
<dbReference type="PANTHER" id="PTHR38459">
    <property type="entry name" value="PROPHAGE BACTOPRENOL-LINKED GLUCOSE TRANSLOCASE HOMOLOG"/>
    <property type="match status" value="1"/>
</dbReference>
<evidence type="ECO:0000313" key="8">
    <source>
        <dbReference type="EMBL" id="MBB6632687.1"/>
    </source>
</evidence>
<comment type="similarity">
    <text evidence="2">Belongs to the GtrA family.</text>
</comment>
<feature type="domain" description="GtrA/DPMS transmembrane" evidence="7">
    <location>
        <begin position="20"/>
        <end position="135"/>
    </location>
</feature>
<name>A0A841SST7_9BACL</name>
<feature type="transmembrane region" description="Helical" evidence="6">
    <location>
        <begin position="48"/>
        <end position="64"/>
    </location>
</feature>
<keyword evidence="3 6" id="KW-0812">Transmembrane</keyword>
<dbReference type="InterPro" id="IPR051401">
    <property type="entry name" value="GtrA_CellWall_Glycosyl"/>
</dbReference>
<evidence type="ECO:0000256" key="3">
    <source>
        <dbReference type="ARBA" id="ARBA00022692"/>
    </source>
</evidence>
<dbReference type="GO" id="GO:0005886">
    <property type="term" value="C:plasma membrane"/>
    <property type="evidence" value="ECO:0007669"/>
    <property type="project" value="TreeGrafter"/>
</dbReference>
<dbReference type="Proteomes" id="UP000535838">
    <property type="component" value="Unassembled WGS sequence"/>
</dbReference>
<sequence length="144" mass="15354">MGNLSKAAVQPQGKIKQLAKFATVGVMNTAVDFVVFTALVYGLGAASALAQTISYLCGFLNSYVMNRNWTFRSEKRASAGEVVRFAVVNAVSFGVSMAILLGLEKGLGWSPLAGKIVSVIGSLAVNYVGSKLWVFRESARNQEV</sequence>
<comment type="caution">
    <text evidence="8">The sequence shown here is derived from an EMBL/GenBank/DDBJ whole genome shotgun (WGS) entry which is preliminary data.</text>
</comment>
<evidence type="ECO:0000256" key="4">
    <source>
        <dbReference type="ARBA" id="ARBA00022989"/>
    </source>
</evidence>
<reference evidence="8 9" key="1">
    <citation type="submission" date="2020-08" db="EMBL/GenBank/DDBJ databases">
        <title>Cohnella phylogeny.</title>
        <authorList>
            <person name="Dunlap C."/>
        </authorList>
    </citation>
    <scope>NUCLEOTIDE SEQUENCE [LARGE SCALE GENOMIC DNA]</scope>
    <source>
        <strain evidence="8 9">DSM 25241</strain>
    </source>
</reference>
<keyword evidence="5 6" id="KW-0472">Membrane</keyword>
<dbReference type="EMBL" id="JACJVQ010000002">
    <property type="protein sequence ID" value="MBB6632687.1"/>
    <property type="molecule type" value="Genomic_DNA"/>
</dbReference>
<dbReference type="PANTHER" id="PTHR38459:SF1">
    <property type="entry name" value="PROPHAGE BACTOPRENOL-LINKED GLUCOSE TRANSLOCASE HOMOLOG"/>
    <property type="match status" value="1"/>
</dbReference>
<protein>
    <submittedName>
        <fullName evidence="8">GtrA family protein</fullName>
    </submittedName>
</protein>
<evidence type="ECO:0000313" key="9">
    <source>
        <dbReference type="Proteomes" id="UP000535838"/>
    </source>
</evidence>
<keyword evidence="9" id="KW-1185">Reference proteome</keyword>
<proteinExistence type="inferred from homology"/>
<comment type="subcellular location">
    <subcellularLocation>
        <location evidence="1">Membrane</location>
        <topology evidence="1">Multi-pass membrane protein</topology>
    </subcellularLocation>
</comment>
<dbReference type="InterPro" id="IPR007267">
    <property type="entry name" value="GtrA_DPMS_TM"/>
</dbReference>
<evidence type="ECO:0000256" key="6">
    <source>
        <dbReference type="SAM" id="Phobius"/>
    </source>
</evidence>
<evidence type="ECO:0000256" key="5">
    <source>
        <dbReference type="ARBA" id="ARBA00023136"/>
    </source>
</evidence>
<dbReference type="Pfam" id="PF04138">
    <property type="entry name" value="GtrA_DPMS_TM"/>
    <property type="match status" value="1"/>
</dbReference>
<evidence type="ECO:0000259" key="7">
    <source>
        <dbReference type="Pfam" id="PF04138"/>
    </source>
</evidence>
<evidence type="ECO:0000256" key="2">
    <source>
        <dbReference type="ARBA" id="ARBA00009399"/>
    </source>
</evidence>
<feature type="transmembrane region" description="Helical" evidence="6">
    <location>
        <begin position="85"/>
        <end position="103"/>
    </location>
</feature>
<organism evidence="8 9">
    <name type="scientific">Cohnella thailandensis</name>
    <dbReference type="NCBI Taxonomy" id="557557"/>
    <lineage>
        <taxon>Bacteria</taxon>
        <taxon>Bacillati</taxon>
        <taxon>Bacillota</taxon>
        <taxon>Bacilli</taxon>
        <taxon>Bacillales</taxon>
        <taxon>Paenibacillaceae</taxon>
        <taxon>Cohnella</taxon>
    </lineage>
</organism>
<accession>A0A841SST7</accession>
<evidence type="ECO:0000256" key="1">
    <source>
        <dbReference type="ARBA" id="ARBA00004141"/>
    </source>
</evidence>
<dbReference type="AlphaFoldDB" id="A0A841SST7"/>